<evidence type="ECO:0000313" key="4">
    <source>
        <dbReference type="Proteomes" id="UP000801492"/>
    </source>
</evidence>
<dbReference type="AlphaFoldDB" id="A0A8K0CA12"/>
<dbReference type="SUPFAM" id="SSF57567">
    <property type="entry name" value="Serine protease inhibitors"/>
    <property type="match status" value="1"/>
</dbReference>
<organism evidence="3 4">
    <name type="scientific">Ignelater luminosus</name>
    <name type="common">Cucubano</name>
    <name type="synonym">Pyrophorus luminosus</name>
    <dbReference type="NCBI Taxonomy" id="2038154"/>
    <lineage>
        <taxon>Eukaryota</taxon>
        <taxon>Metazoa</taxon>
        <taxon>Ecdysozoa</taxon>
        <taxon>Arthropoda</taxon>
        <taxon>Hexapoda</taxon>
        <taxon>Insecta</taxon>
        <taxon>Pterygota</taxon>
        <taxon>Neoptera</taxon>
        <taxon>Endopterygota</taxon>
        <taxon>Coleoptera</taxon>
        <taxon>Polyphaga</taxon>
        <taxon>Elateriformia</taxon>
        <taxon>Elateroidea</taxon>
        <taxon>Elateridae</taxon>
        <taxon>Agrypninae</taxon>
        <taxon>Pyrophorini</taxon>
        <taxon>Ignelater</taxon>
    </lineage>
</organism>
<dbReference type="Gene3D" id="2.10.25.10">
    <property type="entry name" value="Laminin"/>
    <property type="match status" value="1"/>
</dbReference>
<feature type="signal peptide" evidence="1">
    <location>
        <begin position="1"/>
        <end position="19"/>
    </location>
</feature>
<evidence type="ECO:0000313" key="3">
    <source>
        <dbReference type="EMBL" id="KAF2881492.1"/>
    </source>
</evidence>
<dbReference type="CDD" id="cd19941">
    <property type="entry name" value="TIL"/>
    <property type="match status" value="1"/>
</dbReference>
<dbReference type="InterPro" id="IPR002919">
    <property type="entry name" value="TIL_dom"/>
</dbReference>
<feature type="chain" id="PRO_5035471993" description="TIL domain-containing protein" evidence="1">
    <location>
        <begin position="20"/>
        <end position="110"/>
    </location>
</feature>
<reference evidence="3" key="1">
    <citation type="submission" date="2019-08" db="EMBL/GenBank/DDBJ databases">
        <title>The genome of the North American firefly Photinus pyralis.</title>
        <authorList>
            <consortium name="Photinus pyralis genome working group"/>
            <person name="Fallon T.R."/>
            <person name="Sander Lower S.E."/>
            <person name="Weng J.-K."/>
        </authorList>
    </citation>
    <scope>NUCLEOTIDE SEQUENCE</scope>
    <source>
        <strain evidence="3">TRF0915ILg1</strain>
        <tissue evidence="3">Whole body</tissue>
    </source>
</reference>
<evidence type="ECO:0000259" key="2">
    <source>
        <dbReference type="Pfam" id="PF01826"/>
    </source>
</evidence>
<protein>
    <recommendedName>
        <fullName evidence="2">TIL domain-containing protein</fullName>
    </recommendedName>
</protein>
<keyword evidence="4" id="KW-1185">Reference proteome</keyword>
<accession>A0A8K0CA12</accession>
<keyword evidence="1" id="KW-0732">Signal</keyword>
<dbReference type="Proteomes" id="UP000801492">
    <property type="component" value="Unassembled WGS sequence"/>
</dbReference>
<dbReference type="Pfam" id="PF01826">
    <property type="entry name" value="TIL"/>
    <property type="match status" value="1"/>
</dbReference>
<feature type="domain" description="TIL" evidence="2">
    <location>
        <begin position="32"/>
        <end position="86"/>
    </location>
</feature>
<dbReference type="EMBL" id="VTPC01090733">
    <property type="protein sequence ID" value="KAF2881492.1"/>
    <property type="molecule type" value="Genomic_DNA"/>
</dbReference>
<dbReference type="OrthoDB" id="6236007at2759"/>
<proteinExistence type="predicted"/>
<name>A0A8K0CA12_IGNLU</name>
<sequence length="110" mass="12468">MALITLLVYCVTLFITVFSMSGPRPVKSPAGCGVHEYFDECGTPCLPDCMSPILDITGCRYNPCRPGCVCKPGFIRIKPHMHCVRKCPKNVYKFKYTNRKQPTRTKHIKI</sequence>
<evidence type="ECO:0000256" key="1">
    <source>
        <dbReference type="SAM" id="SignalP"/>
    </source>
</evidence>
<dbReference type="InterPro" id="IPR036084">
    <property type="entry name" value="Ser_inhib-like_sf"/>
</dbReference>
<gene>
    <name evidence="3" type="ORF">ILUMI_24690</name>
</gene>
<comment type="caution">
    <text evidence="3">The sequence shown here is derived from an EMBL/GenBank/DDBJ whole genome shotgun (WGS) entry which is preliminary data.</text>
</comment>